<dbReference type="GO" id="GO:0003677">
    <property type="term" value="F:DNA binding"/>
    <property type="evidence" value="ECO:0007669"/>
    <property type="project" value="UniProtKB-KW"/>
</dbReference>
<comment type="function">
    <text evidence="1">Required for the transposition of the insertion element.</text>
</comment>
<evidence type="ECO:0000313" key="7">
    <source>
        <dbReference type="Proteomes" id="UP000189956"/>
    </source>
</evidence>
<keyword evidence="3" id="KW-0815">Transposition</keyword>
<evidence type="ECO:0000256" key="3">
    <source>
        <dbReference type="ARBA" id="ARBA00022578"/>
    </source>
</evidence>
<reference evidence="6 7" key="1">
    <citation type="submission" date="2017-02" db="EMBL/GenBank/DDBJ databases">
        <authorList>
            <person name="Peterson S.W."/>
        </authorList>
    </citation>
    <scope>NUCLEOTIDE SEQUENCE [LARGE SCALE GENOMIC DNA]</scope>
    <source>
        <strain evidence="6 7">ATCC 700135</strain>
    </source>
</reference>
<protein>
    <submittedName>
        <fullName evidence="6">Transposase, Mutator family</fullName>
    </submittedName>
</protein>
<dbReference type="RefSeq" id="WP_200804285.1">
    <property type="nucleotide sequence ID" value="NZ_FUWL01000008.1"/>
</dbReference>
<dbReference type="Proteomes" id="UP000189956">
    <property type="component" value="Unassembled WGS sequence"/>
</dbReference>
<evidence type="ECO:0000256" key="5">
    <source>
        <dbReference type="ARBA" id="ARBA00023172"/>
    </source>
</evidence>
<dbReference type="AlphaFoldDB" id="A0A1T4LQ82"/>
<evidence type="ECO:0000256" key="1">
    <source>
        <dbReference type="ARBA" id="ARBA00002190"/>
    </source>
</evidence>
<keyword evidence="5" id="KW-0233">DNA recombination</keyword>
<dbReference type="Pfam" id="PF00872">
    <property type="entry name" value="Transposase_mut"/>
    <property type="match status" value="1"/>
</dbReference>
<evidence type="ECO:0000256" key="4">
    <source>
        <dbReference type="ARBA" id="ARBA00023125"/>
    </source>
</evidence>
<accession>A0A1T4LQ82</accession>
<dbReference type="GO" id="GO:0006313">
    <property type="term" value="P:DNA transposition"/>
    <property type="evidence" value="ECO:0007669"/>
    <property type="project" value="InterPro"/>
</dbReference>
<sequence length="92" mass="11036">RWGKSYRSLLSLSAPRNINYFTYLMFPEGVRRMIYSTNWVERLNRSYKRTLRMRGALPSADAVVFLLGSVAREMTERTYARRLPYFQEWSTK</sequence>
<name>A0A1T4LQ82_PORCN</name>
<dbReference type="GO" id="GO:0004803">
    <property type="term" value="F:transposase activity"/>
    <property type="evidence" value="ECO:0007669"/>
    <property type="project" value="InterPro"/>
</dbReference>
<proteinExistence type="inferred from homology"/>
<dbReference type="InterPro" id="IPR001207">
    <property type="entry name" value="Transposase_mutator"/>
</dbReference>
<feature type="non-terminal residue" evidence="6">
    <location>
        <position position="1"/>
    </location>
</feature>
<keyword evidence="4" id="KW-0238">DNA-binding</keyword>
<comment type="similarity">
    <text evidence="2">Belongs to the transposase mutator family.</text>
</comment>
<organism evidence="6 7">
    <name type="scientific">Porphyromonas cangingivalis</name>
    <dbReference type="NCBI Taxonomy" id="36874"/>
    <lineage>
        <taxon>Bacteria</taxon>
        <taxon>Pseudomonadati</taxon>
        <taxon>Bacteroidota</taxon>
        <taxon>Bacteroidia</taxon>
        <taxon>Bacteroidales</taxon>
        <taxon>Porphyromonadaceae</taxon>
        <taxon>Porphyromonas</taxon>
    </lineage>
</organism>
<dbReference type="EMBL" id="FUWL01000008">
    <property type="protein sequence ID" value="SJZ56801.1"/>
    <property type="molecule type" value="Genomic_DNA"/>
</dbReference>
<evidence type="ECO:0000256" key="2">
    <source>
        <dbReference type="ARBA" id="ARBA00010961"/>
    </source>
</evidence>
<evidence type="ECO:0000313" key="6">
    <source>
        <dbReference type="EMBL" id="SJZ56801.1"/>
    </source>
</evidence>
<gene>
    <name evidence="6" type="ORF">SAMN02745205_01236</name>
</gene>